<reference evidence="3" key="1">
    <citation type="journal article" date="2014" name="Science">
        <title>The coffee genome provides insight into the convergent evolution of caffeine biosynthesis.</title>
        <authorList>
            <person name="Denoeud F."/>
            <person name="Carretero-Paulet L."/>
            <person name="Dereeper A."/>
            <person name="Droc G."/>
            <person name="Guyot R."/>
            <person name="Pietrella M."/>
            <person name="Zheng C."/>
            <person name="Alberti A."/>
            <person name="Anthony F."/>
            <person name="Aprea G."/>
            <person name="Aury J.M."/>
            <person name="Bento P."/>
            <person name="Bernard M."/>
            <person name="Bocs S."/>
            <person name="Campa C."/>
            <person name="Cenci A."/>
            <person name="Combes M.C."/>
            <person name="Crouzillat D."/>
            <person name="Da Silva C."/>
            <person name="Daddiego L."/>
            <person name="De Bellis F."/>
            <person name="Dussert S."/>
            <person name="Garsmeur O."/>
            <person name="Gayraud T."/>
            <person name="Guignon V."/>
            <person name="Jahn K."/>
            <person name="Jamilloux V."/>
            <person name="Joet T."/>
            <person name="Labadie K."/>
            <person name="Lan T."/>
            <person name="Leclercq J."/>
            <person name="Lepelley M."/>
            <person name="Leroy T."/>
            <person name="Li L.T."/>
            <person name="Librado P."/>
            <person name="Lopez L."/>
            <person name="Munoz A."/>
            <person name="Noel B."/>
            <person name="Pallavicini A."/>
            <person name="Perrotta G."/>
            <person name="Poncet V."/>
            <person name="Pot D."/>
            <person name="Priyono X."/>
            <person name="Rigoreau M."/>
            <person name="Rouard M."/>
            <person name="Rozas J."/>
            <person name="Tranchant-Dubreuil C."/>
            <person name="VanBuren R."/>
            <person name="Zhang Q."/>
            <person name="Andrade A.C."/>
            <person name="Argout X."/>
            <person name="Bertrand B."/>
            <person name="de Kochko A."/>
            <person name="Graziosi G."/>
            <person name="Henry R.J."/>
            <person name="Jayarama X."/>
            <person name="Ming R."/>
            <person name="Nagai C."/>
            <person name="Rounsley S."/>
            <person name="Sankoff D."/>
            <person name="Giuliano G."/>
            <person name="Albert V.A."/>
            <person name="Wincker P."/>
            <person name="Lashermes P."/>
        </authorList>
    </citation>
    <scope>NUCLEOTIDE SEQUENCE [LARGE SCALE GENOMIC DNA]</scope>
    <source>
        <strain evidence="3">cv. DH200-94</strain>
    </source>
</reference>
<dbReference type="InParanoid" id="A0A068UI86"/>
<proteinExistence type="inferred from homology"/>
<dbReference type="GO" id="GO:0080044">
    <property type="term" value="F:quercetin 7-O-glucosyltransferase activity"/>
    <property type="evidence" value="ECO:0007669"/>
    <property type="project" value="TreeGrafter"/>
</dbReference>
<dbReference type="EMBL" id="HG739113">
    <property type="protein sequence ID" value="CDP07944.1"/>
    <property type="molecule type" value="Genomic_DNA"/>
</dbReference>
<gene>
    <name evidence="2" type="ORF">GSCOC_T00025471001</name>
</gene>
<dbReference type="STRING" id="49390.A0A068UI86"/>
<keyword evidence="3" id="KW-1185">Reference proteome</keyword>
<dbReference type="PANTHER" id="PTHR11926">
    <property type="entry name" value="GLUCOSYL/GLUCURONOSYL TRANSFERASES"/>
    <property type="match status" value="1"/>
</dbReference>
<evidence type="ECO:0000256" key="1">
    <source>
        <dbReference type="ARBA" id="ARBA00009995"/>
    </source>
</evidence>
<organism evidence="2 3">
    <name type="scientific">Coffea canephora</name>
    <name type="common">Robusta coffee</name>
    <dbReference type="NCBI Taxonomy" id="49390"/>
    <lineage>
        <taxon>Eukaryota</taxon>
        <taxon>Viridiplantae</taxon>
        <taxon>Streptophyta</taxon>
        <taxon>Embryophyta</taxon>
        <taxon>Tracheophyta</taxon>
        <taxon>Spermatophyta</taxon>
        <taxon>Magnoliopsida</taxon>
        <taxon>eudicotyledons</taxon>
        <taxon>Gunneridae</taxon>
        <taxon>Pentapetalae</taxon>
        <taxon>asterids</taxon>
        <taxon>lamiids</taxon>
        <taxon>Gentianales</taxon>
        <taxon>Rubiaceae</taxon>
        <taxon>Ixoroideae</taxon>
        <taxon>Gardenieae complex</taxon>
        <taxon>Bertiereae - Coffeeae clade</taxon>
        <taxon>Coffeeae</taxon>
        <taxon>Coffea</taxon>
    </lineage>
</organism>
<evidence type="ECO:0000313" key="2">
    <source>
        <dbReference type="EMBL" id="CDP07944.1"/>
    </source>
</evidence>
<sequence>MLQLGSILYSKGFSIAVAHSEFRPPNPLNHPEFIFHPLSDNLSDYDGSMMNMPNLLSAINSNCRVPLEEYMIQLMEDQKKLQGYQVSCIIYDSHLFFVDSVATHLKIPGIILRPDMAAYMLAFRYICQLKAENRIPLPEPRLQEPVPELHPLRFKDLPHPITNEIPERVMDIFASSVNIRSSVAIILDTSDCLEHSNLSRLQQCYKVPCFPIAPLHMLGAAATSTSFLEEDKSCIAWLEK</sequence>
<dbReference type="PANTHER" id="PTHR11926:SF1374">
    <property type="entry name" value="UDP-GLYCOSYLTRANSFERASE 76F1-RELATED"/>
    <property type="match status" value="1"/>
</dbReference>
<protein>
    <submittedName>
        <fullName evidence="2">Uncharacterized protein</fullName>
    </submittedName>
</protein>
<dbReference type="Gene3D" id="3.40.50.2000">
    <property type="entry name" value="Glycogen Phosphorylase B"/>
    <property type="match status" value="1"/>
</dbReference>
<dbReference type="OrthoDB" id="5835829at2759"/>
<dbReference type="Gramene" id="CDP07944">
    <property type="protein sequence ID" value="CDP07944"/>
    <property type="gene ID" value="GSCOC_T00025471001"/>
</dbReference>
<accession>A0A068UI86</accession>
<evidence type="ECO:0000313" key="3">
    <source>
        <dbReference type="Proteomes" id="UP000295252"/>
    </source>
</evidence>
<dbReference type="Proteomes" id="UP000295252">
    <property type="component" value="Chromosome III"/>
</dbReference>
<dbReference type="PhylomeDB" id="A0A068UI86"/>
<dbReference type="GO" id="GO:0080043">
    <property type="term" value="F:quercetin 3-O-glucosyltransferase activity"/>
    <property type="evidence" value="ECO:0007669"/>
    <property type="project" value="TreeGrafter"/>
</dbReference>
<dbReference type="OMA" id="SSCAYME"/>
<dbReference type="SUPFAM" id="SSF53756">
    <property type="entry name" value="UDP-Glycosyltransferase/glycogen phosphorylase"/>
    <property type="match status" value="1"/>
</dbReference>
<comment type="similarity">
    <text evidence="1">Belongs to the UDP-glycosyltransferase family.</text>
</comment>
<name>A0A068UI86_COFCA</name>
<dbReference type="AlphaFoldDB" id="A0A068UI86"/>